<dbReference type="CDD" id="cd07035">
    <property type="entry name" value="TPP_PYR_POX_like"/>
    <property type="match status" value="1"/>
</dbReference>
<accession>A0A383AXP8</accession>
<dbReference type="Gene3D" id="3.40.50.970">
    <property type="match status" value="1"/>
</dbReference>
<organism evidence="2">
    <name type="scientific">marine metagenome</name>
    <dbReference type="NCBI Taxonomy" id="408172"/>
    <lineage>
        <taxon>unclassified sequences</taxon>
        <taxon>metagenomes</taxon>
        <taxon>ecological metagenomes</taxon>
    </lineage>
</organism>
<dbReference type="InterPro" id="IPR029061">
    <property type="entry name" value="THDP-binding"/>
</dbReference>
<sequence>MPKMTGAKFIAETLHAYGVTHFFFMPVVIPDAMPDMERLGIKRIMAHAEKPAAYMADGYARVSKKLEYAVLNQLEE</sequence>
<dbReference type="EMBL" id="UINC01195423">
    <property type="protein sequence ID" value="SVE11985.1"/>
    <property type="molecule type" value="Genomic_DNA"/>
</dbReference>
<dbReference type="Pfam" id="PF02776">
    <property type="entry name" value="TPP_enzyme_N"/>
    <property type="match status" value="1"/>
</dbReference>
<feature type="domain" description="Thiamine pyrophosphate enzyme N-terminal TPP-binding" evidence="1">
    <location>
        <begin position="4"/>
        <end position="69"/>
    </location>
</feature>
<dbReference type="SUPFAM" id="SSF52518">
    <property type="entry name" value="Thiamin diphosphate-binding fold (THDP-binding)"/>
    <property type="match status" value="1"/>
</dbReference>
<gene>
    <name evidence="2" type="ORF">METZ01_LOCUS464839</name>
</gene>
<evidence type="ECO:0000313" key="2">
    <source>
        <dbReference type="EMBL" id="SVE11985.1"/>
    </source>
</evidence>
<reference evidence="2" key="1">
    <citation type="submission" date="2018-05" db="EMBL/GenBank/DDBJ databases">
        <authorList>
            <person name="Lanie J.A."/>
            <person name="Ng W.-L."/>
            <person name="Kazmierczak K.M."/>
            <person name="Andrzejewski T.M."/>
            <person name="Davidsen T.M."/>
            <person name="Wayne K.J."/>
            <person name="Tettelin H."/>
            <person name="Glass J.I."/>
            <person name="Rusch D."/>
            <person name="Podicherti R."/>
            <person name="Tsui H.-C.T."/>
            <person name="Winkler M.E."/>
        </authorList>
    </citation>
    <scope>NUCLEOTIDE SEQUENCE</scope>
</reference>
<evidence type="ECO:0000259" key="1">
    <source>
        <dbReference type="Pfam" id="PF02776"/>
    </source>
</evidence>
<protein>
    <recommendedName>
        <fullName evidence="1">Thiamine pyrophosphate enzyme N-terminal TPP-binding domain-containing protein</fullName>
    </recommendedName>
</protein>
<dbReference type="InterPro" id="IPR012001">
    <property type="entry name" value="Thiamin_PyroP_enz_TPP-bd_dom"/>
</dbReference>
<dbReference type="GO" id="GO:0030976">
    <property type="term" value="F:thiamine pyrophosphate binding"/>
    <property type="evidence" value="ECO:0007669"/>
    <property type="project" value="InterPro"/>
</dbReference>
<proteinExistence type="predicted"/>
<name>A0A383AXP8_9ZZZZ</name>
<dbReference type="AlphaFoldDB" id="A0A383AXP8"/>